<dbReference type="Proteomes" id="UP001165083">
    <property type="component" value="Unassembled WGS sequence"/>
</dbReference>
<proteinExistence type="predicted"/>
<name>A0A9W6U4J2_9STRA</name>
<protein>
    <submittedName>
        <fullName evidence="2">Unnamed protein product</fullName>
    </submittedName>
</protein>
<accession>A0A9W6U4J2</accession>
<feature type="compositionally biased region" description="Low complexity" evidence="1">
    <location>
        <begin position="147"/>
        <end position="158"/>
    </location>
</feature>
<reference evidence="2" key="1">
    <citation type="submission" date="2023-04" db="EMBL/GenBank/DDBJ databases">
        <title>Phytophthora lilii NBRC 32176.</title>
        <authorList>
            <person name="Ichikawa N."/>
            <person name="Sato H."/>
            <person name="Tonouchi N."/>
        </authorList>
    </citation>
    <scope>NUCLEOTIDE SEQUENCE</scope>
    <source>
        <strain evidence="2">NBRC 32176</strain>
    </source>
</reference>
<feature type="compositionally biased region" description="Basic and acidic residues" evidence="1">
    <location>
        <begin position="91"/>
        <end position="103"/>
    </location>
</feature>
<sequence>MTFRQQLKQPQQTALPLQATLRRQLESVHAYLHELTEQLGARRQDGRAALSEAPRQAITRSEDSAPASINTSSRTSRVTTEFDGADDELSADARLDTPCEPERAWATWSSTATAADKGLHDPSGDEDSTPAAAGEDDVPTASEDDGAVLTAGAAARAG</sequence>
<feature type="region of interest" description="Disordered" evidence="1">
    <location>
        <begin position="43"/>
        <end position="158"/>
    </location>
</feature>
<feature type="compositionally biased region" description="Polar residues" evidence="1">
    <location>
        <begin position="67"/>
        <end position="79"/>
    </location>
</feature>
<feature type="compositionally biased region" description="Low complexity" evidence="1">
    <location>
        <begin position="104"/>
        <end position="115"/>
    </location>
</feature>
<evidence type="ECO:0000256" key="1">
    <source>
        <dbReference type="SAM" id="MobiDB-lite"/>
    </source>
</evidence>
<evidence type="ECO:0000313" key="2">
    <source>
        <dbReference type="EMBL" id="GMF28758.1"/>
    </source>
</evidence>
<dbReference type="AlphaFoldDB" id="A0A9W6U4J2"/>
<gene>
    <name evidence="2" type="ORF">Plil01_001214400</name>
</gene>
<organism evidence="2 3">
    <name type="scientific">Phytophthora lilii</name>
    <dbReference type="NCBI Taxonomy" id="2077276"/>
    <lineage>
        <taxon>Eukaryota</taxon>
        <taxon>Sar</taxon>
        <taxon>Stramenopiles</taxon>
        <taxon>Oomycota</taxon>
        <taxon>Peronosporomycetes</taxon>
        <taxon>Peronosporales</taxon>
        <taxon>Peronosporaceae</taxon>
        <taxon>Phytophthora</taxon>
    </lineage>
</organism>
<dbReference type="EMBL" id="BSXW01000734">
    <property type="protein sequence ID" value="GMF28758.1"/>
    <property type="molecule type" value="Genomic_DNA"/>
</dbReference>
<evidence type="ECO:0000313" key="3">
    <source>
        <dbReference type="Proteomes" id="UP001165083"/>
    </source>
</evidence>
<feature type="compositionally biased region" description="Acidic residues" evidence="1">
    <location>
        <begin position="124"/>
        <end position="146"/>
    </location>
</feature>
<comment type="caution">
    <text evidence="2">The sequence shown here is derived from an EMBL/GenBank/DDBJ whole genome shotgun (WGS) entry which is preliminary data.</text>
</comment>
<keyword evidence="3" id="KW-1185">Reference proteome</keyword>